<dbReference type="PROSITE" id="PS50109">
    <property type="entry name" value="HIS_KIN"/>
    <property type="match status" value="1"/>
</dbReference>
<evidence type="ECO:0000256" key="19">
    <source>
        <dbReference type="PROSITE-ProRule" id="PRU00169"/>
    </source>
</evidence>
<dbReference type="PRINTS" id="PR00344">
    <property type="entry name" value="BCTRLSENSOR"/>
</dbReference>
<evidence type="ECO:0000256" key="15">
    <source>
        <dbReference type="ARBA" id="ARBA00023136"/>
    </source>
</evidence>
<evidence type="ECO:0000256" key="14">
    <source>
        <dbReference type="ARBA" id="ARBA00023026"/>
    </source>
</evidence>
<evidence type="ECO:0000256" key="12">
    <source>
        <dbReference type="ARBA" id="ARBA00022989"/>
    </source>
</evidence>
<dbReference type="SUPFAM" id="SSF52172">
    <property type="entry name" value="CheY-like"/>
    <property type="match status" value="1"/>
</dbReference>
<evidence type="ECO:0000256" key="13">
    <source>
        <dbReference type="ARBA" id="ARBA00023012"/>
    </source>
</evidence>
<dbReference type="Proteomes" id="UP000062317">
    <property type="component" value="Unassembled WGS sequence"/>
</dbReference>
<dbReference type="GO" id="GO:0005886">
    <property type="term" value="C:plasma membrane"/>
    <property type="evidence" value="ECO:0007669"/>
    <property type="project" value="UniProtKB-SubCell"/>
</dbReference>
<dbReference type="InterPro" id="IPR036890">
    <property type="entry name" value="HATPase_C_sf"/>
</dbReference>
<dbReference type="InterPro" id="IPR036641">
    <property type="entry name" value="HPT_dom_sf"/>
</dbReference>
<keyword evidence="25" id="KW-1185">Reference proteome</keyword>
<comment type="catalytic activity">
    <reaction evidence="1">
        <text>ATP + protein L-histidine = ADP + protein N-phospho-L-histidine.</text>
        <dbReference type="EC" id="2.7.13.3"/>
    </reaction>
</comment>
<evidence type="ECO:0000256" key="11">
    <source>
        <dbReference type="ARBA" id="ARBA00022840"/>
    </source>
</evidence>
<dbReference type="InterPro" id="IPR003661">
    <property type="entry name" value="HisK_dim/P_dom"/>
</dbReference>
<evidence type="ECO:0000313" key="24">
    <source>
        <dbReference type="EMBL" id="KVV59050.1"/>
    </source>
</evidence>
<accession>A0A106E4F3</accession>
<dbReference type="Gene3D" id="3.30.565.10">
    <property type="entry name" value="Histidine kinase-like ATPase, C-terminal domain"/>
    <property type="match status" value="1"/>
</dbReference>
<feature type="domain" description="Response regulatory" evidence="21">
    <location>
        <begin position="523"/>
        <end position="637"/>
    </location>
</feature>
<dbReference type="Pfam" id="PF01627">
    <property type="entry name" value="Hpt"/>
    <property type="match status" value="1"/>
</dbReference>
<dbReference type="AlphaFoldDB" id="A0A106E4F3"/>
<dbReference type="SUPFAM" id="SSF55874">
    <property type="entry name" value="ATPase domain of HSP90 chaperone/DNA topoisomerase II/histidine kinase"/>
    <property type="match status" value="1"/>
</dbReference>
<keyword evidence="10" id="KW-0418">Kinase</keyword>
<evidence type="ECO:0000256" key="5">
    <source>
        <dbReference type="ARBA" id="ARBA00022519"/>
    </source>
</evidence>
<dbReference type="Pfam" id="PF00512">
    <property type="entry name" value="HisKA"/>
    <property type="match status" value="1"/>
</dbReference>
<evidence type="ECO:0000256" key="1">
    <source>
        <dbReference type="ARBA" id="ARBA00000085"/>
    </source>
</evidence>
<dbReference type="InterPro" id="IPR001789">
    <property type="entry name" value="Sig_transdc_resp-reg_receiver"/>
</dbReference>
<evidence type="ECO:0000256" key="6">
    <source>
        <dbReference type="ARBA" id="ARBA00022553"/>
    </source>
</evidence>
<comment type="function">
    <text evidence="16">Member of the two-component regulatory system BvgS/BvgA. Phosphorylates BvgA via a four-step phosphorelay in response to environmental signals.</text>
</comment>
<evidence type="ECO:0000256" key="7">
    <source>
        <dbReference type="ARBA" id="ARBA00022679"/>
    </source>
</evidence>
<organism evidence="24 25">
    <name type="scientific">Burkholderia territorii</name>
    <dbReference type="NCBI Taxonomy" id="1503055"/>
    <lineage>
        <taxon>Bacteria</taxon>
        <taxon>Pseudomonadati</taxon>
        <taxon>Pseudomonadota</taxon>
        <taxon>Betaproteobacteria</taxon>
        <taxon>Burkholderiales</taxon>
        <taxon>Burkholderiaceae</taxon>
        <taxon>Burkholderia</taxon>
        <taxon>Burkholderia cepacia complex</taxon>
    </lineage>
</organism>
<keyword evidence="8" id="KW-0812">Transmembrane</keyword>
<keyword evidence="11" id="KW-0067">ATP-binding</keyword>
<evidence type="ECO:0000256" key="9">
    <source>
        <dbReference type="ARBA" id="ARBA00022729"/>
    </source>
</evidence>
<dbReference type="Gene3D" id="1.20.120.160">
    <property type="entry name" value="HPT domain"/>
    <property type="match status" value="1"/>
</dbReference>
<evidence type="ECO:0000259" key="22">
    <source>
        <dbReference type="PROSITE" id="PS50113"/>
    </source>
</evidence>
<dbReference type="CDD" id="cd00082">
    <property type="entry name" value="HisKA"/>
    <property type="match status" value="1"/>
</dbReference>
<keyword evidence="6 19" id="KW-0597">Phosphoprotein</keyword>
<evidence type="ECO:0000313" key="25">
    <source>
        <dbReference type="Proteomes" id="UP000062317"/>
    </source>
</evidence>
<evidence type="ECO:0000256" key="2">
    <source>
        <dbReference type="ARBA" id="ARBA00004429"/>
    </source>
</evidence>
<feature type="modified residue" description="Phosphohistidine" evidence="18">
    <location>
        <position position="693"/>
    </location>
</feature>
<evidence type="ECO:0000259" key="20">
    <source>
        <dbReference type="PROSITE" id="PS50109"/>
    </source>
</evidence>
<evidence type="ECO:0000256" key="16">
    <source>
        <dbReference type="ARBA" id="ARBA00058004"/>
    </source>
</evidence>
<keyword evidence="12" id="KW-1133">Transmembrane helix</keyword>
<dbReference type="EC" id="2.7.13.3" evidence="3"/>
<evidence type="ECO:0000256" key="4">
    <source>
        <dbReference type="ARBA" id="ARBA00022475"/>
    </source>
</evidence>
<dbReference type="Gene3D" id="3.40.50.2300">
    <property type="match status" value="1"/>
</dbReference>
<dbReference type="EMBL" id="LPEQ01000001">
    <property type="protein sequence ID" value="KVV59050.1"/>
    <property type="molecule type" value="Genomic_DNA"/>
</dbReference>
<feature type="domain" description="Histidine kinase" evidence="20">
    <location>
        <begin position="282"/>
        <end position="502"/>
    </location>
</feature>
<dbReference type="PROSITE" id="PS50113">
    <property type="entry name" value="PAC"/>
    <property type="match status" value="1"/>
</dbReference>
<dbReference type="SUPFAM" id="SSF47226">
    <property type="entry name" value="Histidine-containing phosphotransfer domain, HPT domain"/>
    <property type="match status" value="1"/>
</dbReference>
<keyword evidence="5" id="KW-0997">Cell inner membrane</keyword>
<dbReference type="InterPro" id="IPR004358">
    <property type="entry name" value="Sig_transdc_His_kin-like_C"/>
</dbReference>
<dbReference type="InterPro" id="IPR005467">
    <property type="entry name" value="His_kinase_dom"/>
</dbReference>
<sequence>MSRGKAFAVFVANIPIKALRSSLRQIRSDGELLIVSRTGGVVLHSAGEATQADTMLAIQALQSGTWRDGFEGLSYGYHKGVFTVSDRLPGTDWVLAYAWSWQTVLAALAPEIRGRVTRMMVVLCLLWLMMWGFDRMIFSPVYVSSQRVFDSENLNRLILSTAPVGLGLFALDNGDCLQENARMQRYRGIEDESSASLGRRLVRLYHEQNASVSTSHELSLIAEEGVVHDLLVNMVPTRYRGRDVLLCGLADITERRNIERALQEARRAAEAANRAKSTFLAAMSHEIRTPLAAMLGQLELMQRVPLNREGRARLSTIEMASGQLREIVEDILDMSRIEAGQMMLEEISFSLVTIIQSVAEIFTPMAVTKGLVLSAQVVAVRPAYRGDPTRIRQILTNLIGNALKFTERGTVSVRVTVTSADPSKEWLQLVVEDTGIGISPSAQAGIFEPFQQADVSIARRFGGTGLGLALCKKMVELMGGTITVASATDCGSTFTVALPLRPDTTREGALYLSTPADCDPCIRVLVVDDQPLTRALIHDQCVALGYLCNTAEDGRNALRQCDIHRYDVVLTDLCMPGIDGYTLTRCLREQDNLLPIIGVTAGGVPEHRERCLRVGMTDVLHKPVSLAALDAIVRKHVRPGSEPARSTAMIAKPPARLPEAYYNVLRDGAGGTFAKIRDAVLKNDLSAVATHTHALKGMFAMVNAAAVIAACDALEHCVTQGVELTYALDALNEALTAAWDQLSPIAMEI</sequence>
<keyword evidence="15" id="KW-0472">Membrane</keyword>
<dbReference type="PANTHER" id="PTHR43047">
    <property type="entry name" value="TWO-COMPONENT HISTIDINE PROTEIN KINASE"/>
    <property type="match status" value="1"/>
</dbReference>
<evidence type="ECO:0000256" key="3">
    <source>
        <dbReference type="ARBA" id="ARBA00012438"/>
    </source>
</evidence>
<dbReference type="Pfam" id="PF02518">
    <property type="entry name" value="HATPase_c"/>
    <property type="match status" value="1"/>
</dbReference>
<feature type="domain" description="HPt" evidence="23">
    <location>
        <begin position="654"/>
        <end position="745"/>
    </location>
</feature>
<name>A0A106E4F3_9BURK</name>
<dbReference type="Pfam" id="PF00072">
    <property type="entry name" value="Response_reg"/>
    <property type="match status" value="1"/>
</dbReference>
<dbReference type="CDD" id="cd16922">
    <property type="entry name" value="HATPase_EvgS-ArcB-TorS-like"/>
    <property type="match status" value="1"/>
</dbReference>
<comment type="subcellular location">
    <subcellularLocation>
        <location evidence="2">Cell inner membrane</location>
        <topology evidence="2">Multi-pass membrane protein</topology>
    </subcellularLocation>
</comment>
<dbReference type="CDD" id="cd17546">
    <property type="entry name" value="REC_hyHK_CKI1_RcsC-like"/>
    <property type="match status" value="1"/>
</dbReference>
<feature type="domain" description="PAC" evidence="22">
    <location>
        <begin position="214"/>
        <end position="264"/>
    </location>
</feature>
<dbReference type="PROSITE" id="PS50110">
    <property type="entry name" value="RESPONSE_REGULATORY"/>
    <property type="match status" value="1"/>
</dbReference>
<feature type="modified residue" description="4-aspartylphosphate" evidence="19">
    <location>
        <position position="572"/>
    </location>
</feature>
<keyword evidence="9" id="KW-0732">Signal</keyword>
<keyword evidence="4" id="KW-1003">Cell membrane</keyword>
<evidence type="ECO:0000259" key="23">
    <source>
        <dbReference type="PROSITE" id="PS50894"/>
    </source>
</evidence>
<evidence type="ECO:0000256" key="18">
    <source>
        <dbReference type="PROSITE-ProRule" id="PRU00110"/>
    </source>
</evidence>
<evidence type="ECO:0000256" key="8">
    <source>
        <dbReference type="ARBA" id="ARBA00022692"/>
    </source>
</evidence>
<comment type="caution">
    <text evidence="24">The sequence shown here is derived from an EMBL/GenBank/DDBJ whole genome shotgun (WGS) entry which is preliminary data.</text>
</comment>
<keyword evidence="13" id="KW-0902">Two-component regulatory system</keyword>
<dbReference type="GO" id="GO:0000155">
    <property type="term" value="F:phosphorelay sensor kinase activity"/>
    <property type="evidence" value="ECO:0007669"/>
    <property type="project" value="InterPro"/>
</dbReference>
<reference evidence="24 25" key="1">
    <citation type="submission" date="2015-11" db="EMBL/GenBank/DDBJ databases">
        <title>Expanding the genomic diversity of Burkholderia species for the development of highly accurate diagnostics.</title>
        <authorList>
            <person name="Sahl J."/>
            <person name="Keim P."/>
            <person name="Wagner D."/>
        </authorList>
    </citation>
    <scope>NUCLEOTIDE SEQUENCE [LARGE SCALE GENOMIC DNA]</scope>
    <source>
        <strain evidence="24 25">MSMB1301WGS</strain>
    </source>
</reference>
<dbReference type="Gene3D" id="1.10.287.130">
    <property type="match status" value="1"/>
</dbReference>
<dbReference type="InterPro" id="IPR008207">
    <property type="entry name" value="Sig_transdc_His_kin_Hpt_dom"/>
</dbReference>
<dbReference type="InterPro" id="IPR003594">
    <property type="entry name" value="HATPase_dom"/>
</dbReference>
<dbReference type="InterPro" id="IPR000700">
    <property type="entry name" value="PAS-assoc_C"/>
</dbReference>
<gene>
    <name evidence="24" type="ORF">WT27_01915</name>
</gene>
<keyword evidence="11" id="KW-0547">Nucleotide-binding</keyword>
<dbReference type="PROSITE" id="PS50894">
    <property type="entry name" value="HPT"/>
    <property type="match status" value="1"/>
</dbReference>
<protein>
    <recommendedName>
        <fullName evidence="17">Virulence sensor protein BvgS</fullName>
        <ecNumber evidence="3">2.7.13.3</ecNumber>
    </recommendedName>
</protein>
<keyword evidence="7" id="KW-0808">Transferase</keyword>
<dbReference type="FunFam" id="3.30.565.10:FF:000010">
    <property type="entry name" value="Sensor histidine kinase RcsC"/>
    <property type="match status" value="1"/>
</dbReference>
<dbReference type="PANTHER" id="PTHR43047:SF78">
    <property type="entry name" value="SENSORY_REGULATORY PROTEIN RPFC"/>
    <property type="match status" value="1"/>
</dbReference>
<evidence type="ECO:0000256" key="17">
    <source>
        <dbReference type="ARBA" id="ARBA00070152"/>
    </source>
</evidence>
<evidence type="ECO:0000256" key="10">
    <source>
        <dbReference type="ARBA" id="ARBA00022777"/>
    </source>
</evidence>
<proteinExistence type="predicted"/>
<dbReference type="SUPFAM" id="SSF47384">
    <property type="entry name" value="Homodimeric domain of signal transducing histidine kinase"/>
    <property type="match status" value="1"/>
</dbReference>
<dbReference type="InterPro" id="IPR011006">
    <property type="entry name" value="CheY-like_superfamily"/>
</dbReference>
<dbReference type="SMART" id="SM00387">
    <property type="entry name" value="HATPase_c"/>
    <property type="match status" value="1"/>
</dbReference>
<keyword evidence="14" id="KW-0843">Virulence</keyword>
<dbReference type="InterPro" id="IPR036097">
    <property type="entry name" value="HisK_dim/P_sf"/>
</dbReference>
<dbReference type="SMART" id="SM00448">
    <property type="entry name" value="REC"/>
    <property type="match status" value="1"/>
</dbReference>
<dbReference type="SMART" id="SM00388">
    <property type="entry name" value="HisKA"/>
    <property type="match status" value="1"/>
</dbReference>
<evidence type="ECO:0000259" key="21">
    <source>
        <dbReference type="PROSITE" id="PS50110"/>
    </source>
</evidence>